<dbReference type="InterPro" id="IPR009072">
    <property type="entry name" value="Histone-fold"/>
</dbReference>
<dbReference type="PANTHER" id="PTHR20898">
    <property type="entry name" value="DAEDALUS ON 3-RELATED-RELATED"/>
    <property type="match status" value="1"/>
</dbReference>
<dbReference type="GeneID" id="117563695"/>
<proteinExistence type="predicted"/>
<reference evidence="2" key="1">
    <citation type="submission" date="2025-08" db="UniProtKB">
        <authorList>
            <consortium name="RefSeq"/>
        </authorList>
    </citation>
    <scope>IDENTIFICATION</scope>
    <source>
        <strain evidence="2">15112-1751.03</strain>
        <tissue evidence="2">Whole Adult</tissue>
    </source>
</reference>
<dbReference type="Gene3D" id="1.10.20.10">
    <property type="entry name" value="Histone, subunit A"/>
    <property type="match status" value="1"/>
</dbReference>
<dbReference type="PANTHER" id="PTHR20898:SF0">
    <property type="entry name" value="DAEDALUS ON 3-RELATED"/>
    <property type="match status" value="1"/>
</dbReference>
<dbReference type="OrthoDB" id="7881840at2759"/>
<dbReference type="CDD" id="cd22915">
    <property type="entry name" value="HFD_SOS1_rpt2"/>
    <property type="match status" value="1"/>
</dbReference>
<evidence type="ECO:0000313" key="2">
    <source>
        <dbReference type="RefSeq" id="XP_034098030.1"/>
    </source>
</evidence>
<accession>A0A6P8WJW3</accession>
<dbReference type="Pfam" id="PF06477">
    <property type="entry name" value="DUF1091"/>
    <property type="match status" value="1"/>
</dbReference>
<dbReference type="RefSeq" id="XP_034098030.1">
    <property type="nucleotide sequence ID" value="XM_034242139.2"/>
</dbReference>
<dbReference type="AlphaFoldDB" id="A0A6P8WJW3"/>
<dbReference type="InterPro" id="IPR010512">
    <property type="entry name" value="DUF1091"/>
</dbReference>
<keyword evidence="1" id="KW-1185">Reference proteome</keyword>
<name>A0A6P8WJW3_DROAB</name>
<dbReference type="SUPFAM" id="SSF47113">
    <property type="entry name" value="Histone-fold"/>
    <property type="match status" value="1"/>
</dbReference>
<organism evidence="1 2">
    <name type="scientific">Drosophila albomicans</name>
    <name type="common">Fruit fly</name>
    <dbReference type="NCBI Taxonomy" id="7291"/>
    <lineage>
        <taxon>Eukaryota</taxon>
        <taxon>Metazoa</taxon>
        <taxon>Ecdysozoa</taxon>
        <taxon>Arthropoda</taxon>
        <taxon>Hexapoda</taxon>
        <taxon>Insecta</taxon>
        <taxon>Pterygota</taxon>
        <taxon>Neoptera</taxon>
        <taxon>Endopterygota</taxon>
        <taxon>Diptera</taxon>
        <taxon>Brachycera</taxon>
        <taxon>Muscomorpha</taxon>
        <taxon>Ephydroidea</taxon>
        <taxon>Drosophilidae</taxon>
        <taxon>Drosophila</taxon>
    </lineage>
</organism>
<dbReference type="Proteomes" id="UP000515160">
    <property type="component" value="Chromosome 2L"/>
</dbReference>
<protein>
    <submittedName>
        <fullName evidence="2">Uncharacterized protein LOC117563695</fullName>
    </submittedName>
</protein>
<evidence type="ECO:0000313" key="1">
    <source>
        <dbReference type="Proteomes" id="UP000515160"/>
    </source>
</evidence>
<sequence>MLPKEANEVINSKKRKSLQPTERMHTLLQKDVLQYKIDNSVSVYLMAVLECISSDILKIAAEYVCNISHCEIVKEDLEVVLNAERVLDMFDMLDQSSEQVSVYSEYLIRVNRFDFRTEDHELITSQGSFVKQDGNRSYLYGHLIFSRPFDDIQLLTTMDIQRQKKQRMRLFEKKMDMCSSFGNQYRSKFVQQLHHNYMSYLNEKPKCPLKANFNYSLYRAYVDDSYLPEFIPECRFFMKLEFSHKTKRVANMFFNGELGPVHNKATTAKKKV</sequence>
<dbReference type="GO" id="GO:0046982">
    <property type="term" value="F:protein heterodimerization activity"/>
    <property type="evidence" value="ECO:0007669"/>
    <property type="project" value="InterPro"/>
</dbReference>
<gene>
    <name evidence="2" type="primary">LOC117563695</name>
</gene>